<evidence type="ECO:0000256" key="8">
    <source>
        <dbReference type="ARBA" id="ARBA00034484"/>
    </source>
</evidence>
<reference evidence="10 11" key="1">
    <citation type="submission" date="2024-05" db="EMBL/GenBank/DDBJ databases">
        <title>Haplotype-resolved chromosome-level genome assembly of Huyou (Citrus changshanensis).</title>
        <authorList>
            <person name="Miao C."/>
            <person name="Chen W."/>
            <person name="Wu Y."/>
            <person name="Wang L."/>
            <person name="Zhao S."/>
            <person name="Grierson D."/>
            <person name="Xu C."/>
            <person name="Chen K."/>
        </authorList>
    </citation>
    <scope>NUCLEOTIDE SEQUENCE [LARGE SCALE GENOMIC DNA]</scope>
    <source>
        <strain evidence="10">01-14</strain>
        <tissue evidence="10">Leaf</tissue>
    </source>
</reference>
<dbReference type="GO" id="GO:0031410">
    <property type="term" value="C:cytoplasmic vesicle"/>
    <property type="evidence" value="ECO:0007669"/>
    <property type="project" value="UniProtKB-SubCell"/>
</dbReference>
<gene>
    <name evidence="10" type="ORF">WN944_006499</name>
</gene>
<accession>A0AAP0MP27</accession>
<keyword evidence="6" id="KW-0968">Cytoplasmic vesicle</keyword>
<dbReference type="Proteomes" id="UP001428341">
    <property type="component" value="Unassembled WGS sequence"/>
</dbReference>
<name>A0AAP0MP27_9ROSI</name>
<dbReference type="GO" id="GO:0009567">
    <property type="term" value="P:double fertilization forming a zygote and endosperm"/>
    <property type="evidence" value="ECO:0007669"/>
    <property type="project" value="InterPro"/>
</dbReference>
<dbReference type="GO" id="GO:0005576">
    <property type="term" value="C:extracellular region"/>
    <property type="evidence" value="ECO:0007669"/>
    <property type="project" value="UniProtKB-SubCell"/>
</dbReference>
<dbReference type="AlphaFoldDB" id="A0AAP0MP27"/>
<organism evidence="10 11">
    <name type="scientific">Citrus x changshan-huyou</name>
    <dbReference type="NCBI Taxonomy" id="2935761"/>
    <lineage>
        <taxon>Eukaryota</taxon>
        <taxon>Viridiplantae</taxon>
        <taxon>Streptophyta</taxon>
        <taxon>Embryophyta</taxon>
        <taxon>Tracheophyta</taxon>
        <taxon>Spermatophyta</taxon>
        <taxon>Magnoliopsida</taxon>
        <taxon>eudicotyledons</taxon>
        <taxon>Gunneridae</taxon>
        <taxon>Pentapetalae</taxon>
        <taxon>rosids</taxon>
        <taxon>malvids</taxon>
        <taxon>Sapindales</taxon>
        <taxon>Rutaceae</taxon>
        <taxon>Aurantioideae</taxon>
        <taxon>Citrus</taxon>
    </lineage>
</organism>
<comment type="subcellular location">
    <subcellularLocation>
        <location evidence="1">Cytoplasmic vesicle</location>
    </subcellularLocation>
    <subcellularLocation>
        <location evidence="2">Secreted</location>
    </subcellularLocation>
</comment>
<evidence type="ECO:0000256" key="5">
    <source>
        <dbReference type="ARBA" id="ARBA00023279"/>
    </source>
</evidence>
<evidence type="ECO:0000259" key="9">
    <source>
        <dbReference type="Pfam" id="PF05617"/>
    </source>
</evidence>
<dbReference type="GO" id="GO:0080155">
    <property type="term" value="P:regulation of double fertilization forming a zygote and endosperm"/>
    <property type="evidence" value="ECO:0007669"/>
    <property type="project" value="UniProtKB-ARBA"/>
</dbReference>
<evidence type="ECO:0000256" key="6">
    <source>
        <dbReference type="ARBA" id="ARBA00023329"/>
    </source>
</evidence>
<comment type="caution">
    <text evidence="10">The sequence shown here is derived from an EMBL/GenBank/DDBJ whole genome shotgun (WGS) entry which is preliminary data.</text>
</comment>
<evidence type="ECO:0000256" key="2">
    <source>
        <dbReference type="ARBA" id="ARBA00004613"/>
    </source>
</evidence>
<dbReference type="PANTHER" id="PTHR35293">
    <property type="entry name" value="EGG CELL-SECRETED PROTEIN 1.5"/>
    <property type="match status" value="1"/>
</dbReference>
<evidence type="ECO:0000256" key="4">
    <source>
        <dbReference type="ARBA" id="ARBA00022729"/>
    </source>
</evidence>
<keyword evidence="11" id="KW-1185">Reference proteome</keyword>
<dbReference type="EMBL" id="JBCGBO010000003">
    <property type="protein sequence ID" value="KAK9214506.1"/>
    <property type="molecule type" value="Genomic_DNA"/>
</dbReference>
<dbReference type="InterPro" id="IPR008502">
    <property type="entry name" value="Prolamin-like"/>
</dbReference>
<evidence type="ECO:0000256" key="1">
    <source>
        <dbReference type="ARBA" id="ARBA00004541"/>
    </source>
</evidence>
<keyword evidence="4" id="KW-0732">Signal</keyword>
<evidence type="ECO:0000313" key="10">
    <source>
        <dbReference type="EMBL" id="KAK9214506.1"/>
    </source>
</evidence>
<evidence type="ECO:0000313" key="11">
    <source>
        <dbReference type="Proteomes" id="UP001428341"/>
    </source>
</evidence>
<dbReference type="InterPro" id="IPR044711">
    <property type="entry name" value="EC11-15"/>
</dbReference>
<feature type="domain" description="Prolamin-like" evidence="9">
    <location>
        <begin position="36"/>
        <end position="98"/>
    </location>
</feature>
<comment type="function">
    <text evidence="7">Involved in the regulation of gamete interactions during the double fertilization and to prevent multiple-pollen tube attraction; mediates the redistribution of the gamete fusogen HAP2/GCS1 to the cell surface after secretion upon sperm arrival.</text>
</comment>
<protein>
    <recommendedName>
        <fullName evidence="9">Prolamin-like domain-containing protein</fullName>
    </recommendedName>
</protein>
<dbReference type="Pfam" id="PF05617">
    <property type="entry name" value="Prolamin_like"/>
    <property type="match status" value="1"/>
</dbReference>
<comment type="similarity">
    <text evidence="8">Belongs to the plant egg cell-secreted peptide family.</text>
</comment>
<proteinExistence type="inferred from homology"/>
<sequence length="145" mass="15846">MTNIANVTSRNDRLNNNIKSGYDLATRLEVSGGLTECWNALMELKSCSNEIVIFFLNSQADIGPDCCRTIDIITRNCWSAMLTSLGFTAKEGNILRGYYDASSAPSPGDIAVISASGFQGFGLDKVHLWHYYSRGVNLANAILNN</sequence>
<evidence type="ECO:0000256" key="3">
    <source>
        <dbReference type="ARBA" id="ARBA00022525"/>
    </source>
</evidence>
<dbReference type="PANTHER" id="PTHR35293:SF10">
    <property type="entry name" value="EGG CELL-SECRETED PROTEIN 1.2-RELATED"/>
    <property type="match status" value="1"/>
</dbReference>
<dbReference type="GO" id="GO:2000008">
    <property type="term" value="P:regulation of protein localization to cell surface"/>
    <property type="evidence" value="ECO:0007669"/>
    <property type="project" value="UniProtKB-ARBA"/>
</dbReference>
<keyword evidence="5" id="KW-0278">Fertilization</keyword>
<keyword evidence="3" id="KW-0964">Secreted</keyword>
<evidence type="ECO:0000256" key="7">
    <source>
        <dbReference type="ARBA" id="ARBA00034457"/>
    </source>
</evidence>